<dbReference type="SUPFAM" id="SSF56784">
    <property type="entry name" value="HAD-like"/>
    <property type="match status" value="1"/>
</dbReference>
<dbReference type="STRING" id="679192.HMPREF9013_0142"/>
<accession>D2MNB8</accession>
<dbReference type="AlphaFoldDB" id="D2MNB8"/>
<dbReference type="Gene3D" id="3.30.1240.10">
    <property type="match status" value="1"/>
</dbReference>
<reference evidence="2" key="1">
    <citation type="submission" date="2009-12" db="EMBL/GenBank/DDBJ databases">
        <title>Sequence of Clostridiales genomosp. BVAB3 str. UPII9-5.</title>
        <authorList>
            <person name="Madupu R."/>
            <person name="Durkin A.S."/>
            <person name="Torralba M."/>
            <person name="Methe B."/>
            <person name="Sutton G.G."/>
            <person name="Strausberg R.L."/>
            <person name="Nelson K.E."/>
        </authorList>
    </citation>
    <scope>NUCLEOTIDE SEQUENCE [LARGE SCALE GENOMIC DNA]</scope>
    <source>
        <strain evidence="2">W1219</strain>
    </source>
</reference>
<comment type="caution">
    <text evidence="1">The sequence shown here is derived from an EMBL/GenBank/DDBJ whole genome shotgun (WGS) entry which is preliminary data.</text>
</comment>
<dbReference type="Gene3D" id="3.40.50.1000">
    <property type="entry name" value="HAD superfamily/HAD-like"/>
    <property type="match status" value="1"/>
</dbReference>
<dbReference type="NCBIfam" id="TIGR01484">
    <property type="entry name" value="HAD-SF-IIB"/>
    <property type="match status" value="1"/>
</dbReference>
<keyword evidence="2" id="KW-1185">Reference proteome</keyword>
<dbReference type="RefSeq" id="WP_006626889.1">
    <property type="nucleotide sequence ID" value="NZ_ADFR01000003.1"/>
</dbReference>
<dbReference type="InterPro" id="IPR000150">
    <property type="entry name" value="Cof"/>
</dbReference>
<dbReference type="GO" id="GO:0016791">
    <property type="term" value="F:phosphatase activity"/>
    <property type="evidence" value="ECO:0007669"/>
    <property type="project" value="UniProtKB-ARBA"/>
</dbReference>
<dbReference type="NCBIfam" id="TIGR00099">
    <property type="entry name" value="Cof-subfamily"/>
    <property type="match status" value="1"/>
</dbReference>
<dbReference type="InterPro" id="IPR023214">
    <property type="entry name" value="HAD_sf"/>
</dbReference>
<dbReference type="GO" id="GO:0005829">
    <property type="term" value="C:cytosol"/>
    <property type="evidence" value="ECO:0007669"/>
    <property type="project" value="TreeGrafter"/>
</dbReference>
<dbReference type="EMBL" id="ADFR01000003">
    <property type="protein sequence ID" value="EFC05940.1"/>
    <property type="molecule type" value="Genomic_DNA"/>
</dbReference>
<gene>
    <name evidence="1" type="ORF">HMPREF9013_0142</name>
</gene>
<evidence type="ECO:0000313" key="1">
    <source>
        <dbReference type="EMBL" id="EFC05940.1"/>
    </source>
</evidence>
<dbReference type="SFLD" id="SFLDG01140">
    <property type="entry name" value="C2.B:_Phosphomannomutase_and_P"/>
    <property type="match status" value="1"/>
</dbReference>
<evidence type="ECO:0000313" key="2">
    <source>
        <dbReference type="Proteomes" id="UP000005017"/>
    </source>
</evidence>
<dbReference type="eggNOG" id="COG0561">
    <property type="taxonomic scope" value="Bacteria"/>
</dbReference>
<dbReference type="PANTHER" id="PTHR10000">
    <property type="entry name" value="PHOSPHOSERINE PHOSPHATASE"/>
    <property type="match status" value="1"/>
</dbReference>
<organism evidence="1 2">
    <name type="scientific">Bulleidia extructa W1219</name>
    <dbReference type="NCBI Taxonomy" id="679192"/>
    <lineage>
        <taxon>Bacteria</taxon>
        <taxon>Bacillati</taxon>
        <taxon>Bacillota</taxon>
        <taxon>Erysipelotrichia</taxon>
        <taxon>Erysipelotrichales</taxon>
        <taxon>Erysipelotrichaceae</taxon>
        <taxon>Bulleidia</taxon>
    </lineage>
</organism>
<sequence>MKTIFFDIDGTLLSFQTHRISKQTLQSLYCLKEKGFRLALASGRPPIQLPTLDSSLMSFPWDGYVLMNGQYVLNEKKECIYELPISKNSVKKAFDYMAKTEAFCAYFAKDQSFHVCRNKDVMDQFKKRLPATYFYEPKSLDEILEKPIYQICPYIPKEQDSLFLKAVPALKSQRWTETFADMIPKEGGKSEGIEKAVELLGFSKDWICFGDGGNDKTMIQKAELGIAMGNASEEVKSVADYVTANVDEEGVTKALEHFGFL</sequence>
<keyword evidence="1" id="KW-0378">Hydrolase</keyword>
<dbReference type="GO" id="GO:0000287">
    <property type="term" value="F:magnesium ion binding"/>
    <property type="evidence" value="ECO:0007669"/>
    <property type="project" value="TreeGrafter"/>
</dbReference>
<dbReference type="InterPro" id="IPR006379">
    <property type="entry name" value="HAD-SF_hydro_IIB"/>
</dbReference>
<dbReference type="Proteomes" id="UP000005017">
    <property type="component" value="Unassembled WGS sequence"/>
</dbReference>
<name>D2MNB8_9FIRM</name>
<dbReference type="SFLD" id="SFLDS00003">
    <property type="entry name" value="Haloacid_Dehalogenase"/>
    <property type="match status" value="1"/>
</dbReference>
<dbReference type="OrthoDB" id="1654797at2"/>
<dbReference type="PANTHER" id="PTHR10000:SF25">
    <property type="entry name" value="PHOSPHATASE YKRA-RELATED"/>
    <property type="match status" value="1"/>
</dbReference>
<dbReference type="Pfam" id="PF08282">
    <property type="entry name" value="Hydrolase_3"/>
    <property type="match status" value="1"/>
</dbReference>
<proteinExistence type="predicted"/>
<protein>
    <submittedName>
        <fullName evidence="1">Cof-like hydrolase</fullName>
    </submittedName>
</protein>
<dbReference type="PROSITE" id="PS01229">
    <property type="entry name" value="COF_2"/>
    <property type="match status" value="1"/>
</dbReference>
<dbReference type="InterPro" id="IPR036412">
    <property type="entry name" value="HAD-like_sf"/>
</dbReference>